<dbReference type="CDD" id="cd05466">
    <property type="entry name" value="PBP2_LTTR_substrate"/>
    <property type="match status" value="1"/>
</dbReference>
<dbReference type="InterPro" id="IPR036390">
    <property type="entry name" value="WH_DNA-bd_sf"/>
</dbReference>
<dbReference type="Proteomes" id="UP000449846">
    <property type="component" value="Unassembled WGS sequence"/>
</dbReference>
<dbReference type="Pfam" id="PF00126">
    <property type="entry name" value="HTH_1"/>
    <property type="match status" value="1"/>
</dbReference>
<evidence type="ECO:0000256" key="1">
    <source>
        <dbReference type="ARBA" id="ARBA00009437"/>
    </source>
</evidence>
<reference evidence="6 7" key="1">
    <citation type="submission" date="2019-11" db="EMBL/GenBank/DDBJ databases">
        <authorList>
            <person name="Dong K."/>
        </authorList>
    </citation>
    <scope>NUCLEOTIDE SEQUENCE [LARGE SCALE GENOMIC DNA]</scope>
    <source>
        <strain evidence="6 7">NBRC 112902</strain>
    </source>
</reference>
<keyword evidence="7" id="KW-1185">Reference proteome</keyword>
<name>A0A844HTL6_9RHOB</name>
<dbReference type="Pfam" id="PF03466">
    <property type="entry name" value="LysR_substrate"/>
    <property type="match status" value="1"/>
</dbReference>
<dbReference type="Gene3D" id="1.10.10.10">
    <property type="entry name" value="Winged helix-like DNA-binding domain superfamily/Winged helix DNA-binding domain"/>
    <property type="match status" value="1"/>
</dbReference>
<dbReference type="OrthoDB" id="9791253at2"/>
<evidence type="ECO:0000313" key="6">
    <source>
        <dbReference type="EMBL" id="MTH60872.1"/>
    </source>
</evidence>
<dbReference type="EMBL" id="WMIG01000011">
    <property type="protein sequence ID" value="MTH60872.1"/>
    <property type="molecule type" value="Genomic_DNA"/>
</dbReference>
<evidence type="ECO:0000259" key="5">
    <source>
        <dbReference type="PROSITE" id="PS50931"/>
    </source>
</evidence>
<dbReference type="RefSeq" id="WP_155040818.1">
    <property type="nucleotide sequence ID" value="NZ_WMIG01000011.1"/>
</dbReference>
<dbReference type="SUPFAM" id="SSF53850">
    <property type="entry name" value="Periplasmic binding protein-like II"/>
    <property type="match status" value="1"/>
</dbReference>
<dbReference type="Gene3D" id="3.40.190.10">
    <property type="entry name" value="Periplasmic binding protein-like II"/>
    <property type="match status" value="2"/>
</dbReference>
<dbReference type="SUPFAM" id="SSF46785">
    <property type="entry name" value="Winged helix' DNA-binding domain"/>
    <property type="match status" value="1"/>
</dbReference>
<evidence type="ECO:0000256" key="4">
    <source>
        <dbReference type="ARBA" id="ARBA00023163"/>
    </source>
</evidence>
<comment type="similarity">
    <text evidence="1">Belongs to the LysR transcriptional regulatory family.</text>
</comment>
<gene>
    <name evidence="6" type="ORF">GL300_16795</name>
</gene>
<dbReference type="PROSITE" id="PS50931">
    <property type="entry name" value="HTH_LYSR"/>
    <property type="match status" value="1"/>
</dbReference>
<evidence type="ECO:0000256" key="3">
    <source>
        <dbReference type="ARBA" id="ARBA00023125"/>
    </source>
</evidence>
<accession>A0A844HTL6</accession>
<dbReference type="AlphaFoldDB" id="A0A844HTL6"/>
<organism evidence="6 7">
    <name type="scientific">Paracoccus litorisediminis</name>
    <dbReference type="NCBI Taxonomy" id="2006130"/>
    <lineage>
        <taxon>Bacteria</taxon>
        <taxon>Pseudomonadati</taxon>
        <taxon>Pseudomonadota</taxon>
        <taxon>Alphaproteobacteria</taxon>
        <taxon>Rhodobacterales</taxon>
        <taxon>Paracoccaceae</taxon>
        <taxon>Paracoccus</taxon>
    </lineage>
</organism>
<comment type="caution">
    <text evidence="6">The sequence shown here is derived from an EMBL/GenBank/DDBJ whole genome shotgun (WGS) entry which is preliminary data.</text>
</comment>
<dbReference type="InterPro" id="IPR000847">
    <property type="entry name" value="LysR_HTH_N"/>
</dbReference>
<keyword evidence="2" id="KW-0805">Transcription regulation</keyword>
<dbReference type="PRINTS" id="PR00039">
    <property type="entry name" value="HTHLYSR"/>
</dbReference>
<keyword evidence="4" id="KW-0804">Transcription</keyword>
<dbReference type="PANTHER" id="PTHR30126:SF40">
    <property type="entry name" value="HTH-TYPE TRANSCRIPTIONAL REGULATOR GLTR"/>
    <property type="match status" value="1"/>
</dbReference>
<evidence type="ECO:0000313" key="7">
    <source>
        <dbReference type="Proteomes" id="UP000449846"/>
    </source>
</evidence>
<proteinExistence type="inferred from homology"/>
<keyword evidence="3" id="KW-0238">DNA-binding</keyword>
<dbReference type="PANTHER" id="PTHR30126">
    <property type="entry name" value="HTH-TYPE TRANSCRIPTIONAL REGULATOR"/>
    <property type="match status" value="1"/>
</dbReference>
<dbReference type="GO" id="GO:0003700">
    <property type="term" value="F:DNA-binding transcription factor activity"/>
    <property type="evidence" value="ECO:0007669"/>
    <property type="project" value="InterPro"/>
</dbReference>
<dbReference type="GO" id="GO:0000976">
    <property type="term" value="F:transcription cis-regulatory region binding"/>
    <property type="evidence" value="ECO:0007669"/>
    <property type="project" value="TreeGrafter"/>
</dbReference>
<protein>
    <submittedName>
        <fullName evidence="6">LysR family transcriptional regulator</fullName>
    </submittedName>
</protein>
<dbReference type="InterPro" id="IPR036388">
    <property type="entry name" value="WH-like_DNA-bd_sf"/>
</dbReference>
<sequence>MFTIRQLEALYWSSALGSFDAAASYLHVAQSTISKRLAELERQFPEPIFDRSGRHSVLTVRGEAILQIAEQMLRLNDRLVSAARGTDAVPLKIRLGVTDLVAMSWLPELVKRIESAYPGVEIEPEIDLSNVLIDRLLDRKIDFVICPRGTLQPQFINAPLDAIELVWMCSPQLVGDRSSLTRDELLSMTLLAQSSGSVLRPILYPIIDNESLTFKKKINCNNMGALAELAASGMGITILPKSFFVRYLQDDRLRVVDTPIYLPELNYYVTFRNDYYREFFAGVAQICRDIRGFSEHAGRAGA</sequence>
<dbReference type="InterPro" id="IPR005119">
    <property type="entry name" value="LysR_subst-bd"/>
</dbReference>
<feature type="domain" description="HTH lysR-type" evidence="5">
    <location>
        <begin position="2"/>
        <end position="59"/>
    </location>
</feature>
<evidence type="ECO:0000256" key="2">
    <source>
        <dbReference type="ARBA" id="ARBA00023015"/>
    </source>
</evidence>